<evidence type="ECO:0000256" key="3">
    <source>
        <dbReference type="SAM" id="SignalP"/>
    </source>
</evidence>
<evidence type="ECO:0000313" key="5">
    <source>
        <dbReference type="Proteomes" id="UP001152607"/>
    </source>
</evidence>
<gene>
    <name evidence="4" type="ORF">PDIGIT_LOCUS164</name>
</gene>
<proteinExistence type="predicted"/>
<protein>
    <submittedName>
        <fullName evidence="4">Uncharacterized protein</fullName>
    </submittedName>
</protein>
<feature type="compositionally biased region" description="Low complexity" evidence="1">
    <location>
        <begin position="112"/>
        <end position="127"/>
    </location>
</feature>
<sequence length="238" mass="25887">MQFSILVFSCSVFGVILVSAHPLTTPFTHPEMNRTSSHSTNKSTPHTDSSTSLFQKIFTITICAKQLNLTATTKFNGTHMRQQDGKWTKLPPCSLSVSPHSNATLASAHNVTTPHNTITPPNSTNTTAAPQPSDDVASDNAATGSGEDISMSEIAGKSGERNPESQQVDIFKLRDHKSVAQLLEDDGGDDESDVIEDNELNLWAPALFFALVSAAIVGVCVWRRRRERKESEKKVIVP</sequence>
<dbReference type="EMBL" id="CAOQHR010000001">
    <property type="protein sequence ID" value="CAI6229649.1"/>
    <property type="molecule type" value="Genomic_DNA"/>
</dbReference>
<keyword evidence="2" id="KW-0812">Transmembrane</keyword>
<keyword evidence="5" id="KW-1185">Reference proteome</keyword>
<accession>A0A9W4U0T7</accession>
<dbReference type="Proteomes" id="UP001152607">
    <property type="component" value="Unassembled WGS sequence"/>
</dbReference>
<comment type="caution">
    <text evidence="4">The sequence shown here is derived from an EMBL/GenBank/DDBJ whole genome shotgun (WGS) entry which is preliminary data.</text>
</comment>
<feature type="region of interest" description="Disordered" evidence="1">
    <location>
        <begin position="111"/>
        <end position="147"/>
    </location>
</feature>
<feature type="region of interest" description="Disordered" evidence="1">
    <location>
        <begin position="28"/>
        <end position="49"/>
    </location>
</feature>
<dbReference type="OrthoDB" id="10667766at2759"/>
<feature type="chain" id="PRO_5040845841" evidence="3">
    <location>
        <begin position="21"/>
        <end position="238"/>
    </location>
</feature>
<organism evidence="4 5">
    <name type="scientific">Periconia digitata</name>
    <dbReference type="NCBI Taxonomy" id="1303443"/>
    <lineage>
        <taxon>Eukaryota</taxon>
        <taxon>Fungi</taxon>
        <taxon>Dikarya</taxon>
        <taxon>Ascomycota</taxon>
        <taxon>Pezizomycotina</taxon>
        <taxon>Dothideomycetes</taxon>
        <taxon>Pleosporomycetidae</taxon>
        <taxon>Pleosporales</taxon>
        <taxon>Massarineae</taxon>
        <taxon>Periconiaceae</taxon>
        <taxon>Periconia</taxon>
    </lineage>
</organism>
<keyword evidence="3" id="KW-0732">Signal</keyword>
<reference evidence="4" key="1">
    <citation type="submission" date="2023-01" db="EMBL/GenBank/DDBJ databases">
        <authorList>
            <person name="Van Ghelder C."/>
            <person name="Rancurel C."/>
        </authorList>
    </citation>
    <scope>NUCLEOTIDE SEQUENCE</scope>
    <source>
        <strain evidence="4">CNCM I-4278</strain>
    </source>
</reference>
<name>A0A9W4U0T7_9PLEO</name>
<evidence type="ECO:0000256" key="2">
    <source>
        <dbReference type="SAM" id="Phobius"/>
    </source>
</evidence>
<feature type="compositionally biased region" description="Polar residues" evidence="1">
    <location>
        <begin position="33"/>
        <end position="49"/>
    </location>
</feature>
<feature type="signal peptide" evidence="3">
    <location>
        <begin position="1"/>
        <end position="20"/>
    </location>
</feature>
<dbReference type="AlphaFoldDB" id="A0A9W4U0T7"/>
<evidence type="ECO:0000256" key="1">
    <source>
        <dbReference type="SAM" id="MobiDB-lite"/>
    </source>
</evidence>
<feature type="transmembrane region" description="Helical" evidence="2">
    <location>
        <begin position="202"/>
        <end position="222"/>
    </location>
</feature>
<keyword evidence="2" id="KW-1133">Transmembrane helix</keyword>
<evidence type="ECO:0000313" key="4">
    <source>
        <dbReference type="EMBL" id="CAI6229649.1"/>
    </source>
</evidence>
<keyword evidence="2" id="KW-0472">Membrane</keyword>